<dbReference type="InterPro" id="IPR027939">
    <property type="entry name" value="NMT1/THI5"/>
</dbReference>
<protein>
    <submittedName>
        <fullName evidence="2">NitT/TauT family transport system substrate-binding protein</fullName>
    </submittedName>
</protein>
<dbReference type="SUPFAM" id="SSF53850">
    <property type="entry name" value="Periplasmic binding protein-like II"/>
    <property type="match status" value="1"/>
</dbReference>
<dbReference type="PROSITE" id="PS51257">
    <property type="entry name" value="PROKAR_LIPOPROTEIN"/>
    <property type="match status" value="1"/>
</dbReference>
<dbReference type="Gene3D" id="3.40.190.10">
    <property type="entry name" value="Periplasmic binding protein-like II"/>
    <property type="match status" value="2"/>
</dbReference>
<proteinExistence type="predicted"/>
<sequence>MKNILLFLSVYIVLFTACQHKKNDTPPISSAELQPLRLGMMTTLDGLPFYMAKQQGVYDSLGLDLNIIQFNSANDRDAAFQAGQIDGMITDYTSAAILESRYHDISLIMRTEGYSCFIVSKESRIKRLQELPRHNVAISHNTTVEYATDQILKKAGISPDVVNLPEIAPISLRLQMLQYGQVDASFLPEPYASIAMKGGHKSLISTQELGINFIGTAFSRKSISEKRKEIELLITGYNVGVDYIQKHPQKEWEQVLVELGVPENITGLIALPSYSQASRPSTKDVGEAIRWLKEKHRIPDQYSETHLIDTTYIHSQNISQ</sequence>
<dbReference type="Proteomes" id="UP000560658">
    <property type="component" value="Unassembled WGS sequence"/>
</dbReference>
<accession>A0A840D3S5</accession>
<feature type="domain" description="SsuA/THI5-like" evidence="1">
    <location>
        <begin position="47"/>
        <end position="250"/>
    </location>
</feature>
<evidence type="ECO:0000313" key="3">
    <source>
        <dbReference type="Proteomes" id="UP000560658"/>
    </source>
</evidence>
<dbReference type="GO" id="GO:0009228">
    <property type="term" value="P:thiamine biosynthetic process"/>
    <property type="evidence" value="ECO:0007669"/>
    <property type="project" value="InterPro"/>
</dbReference>
<keyword evidence="3" id="KW-1185">Reference proteome</keyword>
<dbReference type="EMBL" id="JACIER010000002">
    <property type="protein sequence ID" value="MBB4042943.1"/>
    <property type="molecule type" value="Genomic_DNA"/>
</dbReference>
<gene>
    <name evidence="2" type="ORF">GGR06_000708</name>
</gene>
<comment type="caution">
    <text evidence="2">The sequence shown here is derived from an EMBL/GenBank/DDBJ whole genome shotgun (WGS) entry which is preliminary data.</text>
</comment>
<dbReference type="InterPro" id="IPR015168">
    <property type="entry name" value="SsuA/THI5"/>
</dbReference>
<dbReference type="RefSeq" id="WP_044161113.1">
    <property type="nucleotide sequence ID" value="NZ_JACIER010000002.1"/>
</dbReference>
<dbReference type="Pfam" id="PF09084">
    <property type="entry name" value="NMT1"/>
    <property type="match status" value="1"/>
</dbReference>
<dbReference type="PANTHER" id="PTHR31528">
    <property type="entry name" value="4-AMINO-5-HYDROXYMETHYL-2-METHYLPYRIMIDINE PHOSPHATE SYNTHASE THI11-RELATED"/>
    <property type="match status" value="1"/>
</dbReference>
<dbReference type="AlphaFoldDB" id="A0A840D3S5"/>
<reference evidence="2" key="1">
    <citation type="submission" date="2020-08" db="EMBL/GenBank/DDBJ databases">
        <title>Genomic Encyclopedia of Type Strains, Phase IV (KMG-IV): sequencing the most valuable type-strain genomes for metagenomic binning, comparative biology and taxonomic classification.</title>
        <authorList>
            <person name="Goeker M."/>
        </authorList>
    </citation>
    <scope>NUCLEOTIDE SEQUENCE [LARGE SCALE GENOMIC DNA]</scope>
    <source>
        <strain evidence="2">DSM 105720</strain>
    </source>
</reference>
<name>A0A840D3S5_9BACE</name>
<dbReference type="PANTHER" id="PTHR31528:SF3">
    <property type="entry name" value="THIAMINE BIOSYNTHESIS PROTEIN HI_0357-RELATED"/>
    <property type="match status" value="1"/>
</dbReference>
<organism evidence="2 3">
    <name type="scientific">Bacteroides reticulotermitis</name>
    <dbReference type="NCBI Taxonomy" id="1133319"/>
    <lineage>
        <taxon>Bacteria</taxon>
        <taxon>Pseudomonadati</taxon>
        <taxon>Bacteroidota</taxon>
        <taxon>Bacteroidia</taxon>
        <taxon>Bacteroidales</taxon>
        <taxon>Bacteroidaceae</taxon>
        <taxon>Bacteroides</taxon>
    </lineage>
</organism>
<evidence type="ECO:0000259" key="1">
    <source>
        <dbReference type="Pfam" id="PF09084"/>
    </source>
</evidence>
<evidence type="ECO:0000313" key="2">
    <source>
        <dbReference type="EMBL" id="MBB4042943.1"/>
    </source>
</evidence>